<name>A0A0C1R194_9CLOT</name>
<dbReference type="GO" id="GO:0000917">
    <property type="term" value="P:division septum assembly"/>
    <property type="evidence" value="ECO:0007669"/>
    <property type="project" value="UniProtKB-KW"/>
</dbReference>
<comment type="subunit">
    <text evidence="5">Homodimer. Interacts with FtsZ.</text>
</comment>
<gene>
    <name evidence="5" type="primary">sepF</name>
    <name evidence="6" type="ORF">U732_1542</name>
</gene>
<keyword evidence="3 5" id="KW-0131">Cell cycle</keyword>
<evidence type="ECO:0000256" key="5">
    <source>
        <dbReference type="HAMAP-Rule" id="MF_01197"/>
    </source>
</evidence>
<dbReference type="STRING" id="29341.RSJ17_12535"/>
<comment type="caution">
    <text evidence="6">The sequence shown here is derived from an EMBL/GenBank/DDBJ whole genome shotgun (WGS) entry which is preliminary data.</text>
</comment>
<keyword evidence="2 5" id="KW-0717">Septation</keyword>
<accession>A0A0C1R194</accession>
<dbReference type="GO" id="GO:0005737">
    <property type="term" value="C:cytoplasm"/>
    <property type="evidence" value="ECO:0007669"/>
    <property type="project" value="UniProtKB-SubCell"/>
</dbReference>
<comment type="similarity">
    <text evidence="5">Belongs to the SepF family.</text>
</comment>
<dbReference type="InterPro" id="IPR023052">
    <property type="entry name" value="Cell_div_SepF"/>
</dbReference>
<evidence type="ECO:0000256" key="3">
    <source>
        <dbReference type="ARBA" id="ARBA00023306"/>
    </source>
</evidence>
<dbReference type="PANTHER" id="PTHR35798">
    <property type="entry name" value="CELL DIVISION PROTEIN SEPF"/>
    <property type="match status" value="1"/>
</dbReference>
<reference evidence="6 7" key="1">
    <citation type="journal article" date="2015" name="Infect. Genet. Evol.">
        <title>Genomic sequences of six botulinum neurotoxin-producing strains representing three clostridial species illustrate the mobility and diversity of botulinum neurotoxin genes.</title>
        <authorList>
            <person name="Smith T.J."/>
            <person name="Hill K.K."/>
            <person name="Xie G."/>
            <person name="Foley B.T."/>
            <person name="Williamson C.H."/>
            <person name="Foster J.T."/>
            <person name="Johnson S.L."/>
            <person name="Chertkov O."/>
            <person name="Teshima H."/>
            <person name="Gibbons H.S."/>
            <person name="Johnsky L.A."/>
            <person name="Karavis M.A."/>
            <person name="Smith L.A."/>
        </authorList>
    </citation>
    <scope>NUCLEOTIDE SEQUENCE [LARGE SCALE GENOMIC DNA]</scope>
    <source>
        <strain evidence="6 7">CDC 2741</strain>
    </source>
</reference>
<organism evidence="6 7">
    <name type="scientific">Clostridium argentinense CDC 2741</name>
    <dbReference type="NCBI Taxonomy" id="1418104"/>
    <lineage>
        <taxon>Bacteria</taxon>
        <taxon>Bacillati</taxon>
        <taxon>Bacillota</taxon>
        <taxon>Clostridia</taxon>
        <taxon>Eubacteriales</taxon>
        <taxon>Clostridiaceae</taxon>
        <taxon>Clostridium</taxon>
    </lineage>
</organism>
<proteinExistence type="inferred from homology"/>
<comment type="function">
    <text evidence="4 5">Cell division protein that is part of the divisome complex and is recruited early to the Z-ring. Probably stimulates Z-ring formation, perhaps through the cross-linking of FtsZ protofilaments. Its function overlaps with FtsA.</text>
</comment>
<dbReference type="Proteomes" id="UP000031366">
    <property type="component" value="Unassembled WGS sequence"/>
</dbReference>
<evidence type="ECO:0000256" key="4">
    <source>
        <dbReference type="ARBA" id="ARBA00044936"/>
    </source>
</evidence>
<dbReference type="EMBL" id="AYSO01000015">
    <property type="protein sequence ID" value="KIE47162.1"/>
    <property type="molecule type" value="Genomic_DNA"/>
</dbReference>
<dbReference type="OrthoDB" id="9815206at2"/>
<keyword evidence="5" id="KW-0963">Cytoplasm</keyword>
<keyword evidence="1 5" id="KW-0132">Cell division</keyword>
<evidence type="ECO:0000313" key="6">
    <source>
        <dbReference type="EMBL" id="KIE47162.1"/>
    </source>
</evidence>
<dbReference type="GO" id="GO:0043093">
    <property type="term" value="P:FtsZ-dependent cytokinesis"/>
    <property type="evidence" value="ECO:0007669"/>
    <property type="project" value="UniProtKB-UniRule"/>
</dbReference>
<dbReference type="InterPro" id="IPR038594">
    <property type="entry name" value="SepF-like_sf"/>
</dbReference>
<dbReference type="InterPro" id="IPR007561">
    <property type="entry name" value="Cell_div_SepF/SepF-rel"/>
</dbReference>
<dbReference type="HAMAP" id="MF_01197">
    <property type="entry name" value="SepF"/>
    <property type="match status" value="1"/>
</dbReference>
<protein>
    <recommendedName>
        <fullName evidence="5">Cell division protein SepF</fullName>
    </recommendedName>
</protein>
<dbReference type="PANTHER" id="PTHR35798:SF1">
    <property type="entry name" value="CELL DIVISION PROTEIN SEPF"/>
    <property type="match status" value="1"/>
</dbReference>
<dbReference type="Pfam" id="PF04472">
    <property type="entry name" value="SepF"/>
    <property type="match status" value="1"/>
</dbReference>
<comment type="subcellular location">
    <subcellularLocation>
        <location evidence="5">Cytoplasm</location>
    </subcellularLocation>
    <text evidence="5">Localizes to the division site, in a FtsZ-dependent manner.</text>
</comment>
<evidence type="ECO:0000313" key="7">
    <source>
        <dbReference type="Proteomes" id="UP000031366"/>
    </source>
</evidence>
<dbReference type="RefSeq" id="WP_039632602.1">
    <property type="nucleotide sequence ID" value="NZ_AYSO01000015.1"/>
</dbReference>
<keyword evidence="7" id="KW-1185">Reference proteome</keyword>
<dbReference type="Gene3D" id="3.30.110.150">
    <property type="entry name" value="SepF-like protein"/>
    <property type="match status" value="1"/>
</dbReference>
<dbReference type="AlphaFoldDB" id="A0A0C1R194"/>
<evidence type="ECO:0000256" key="2">
    <source>
        <dbReference type="ARBA" id="ARBA00023210"/>
    </source>
</evidence>
<evidence type="ECO:0000256" key="1">
    <source>
        <dbReference type="ARBA" id="ARBA00022618"/>
    </source>
</evidence>
<sequence length="152" mass="17165">MEKNMFNKVLTILGMDDNIDEEEMDEFEEQEENEDAIDIETFGSTTKKQNKIVNIHTATSAKVVIIKPQEYDEATAIVDNLKNRKIVLVNINGIEQKVGQRILDFLIGAVYSLEGDLQQVEKGVFILCPSNVEVTNDLKSELSSKGLFSWPK</sequence>